<reference evidence="2" key="1">
    <citation type="journal article" date="2022" name="Mol. Ecol. Resour.">
        <title>The genomes of chicory, endive, great burdock and yacon provide insights into Asteraceae palaeo-polyploidization history and plant inulin production.</title>
        <authorList>
            <person name="Fan W."/>
            <person name="Wang S."/>
            <person name="Wang H."/>
            <person name="Wang A."/>
            <person name="Jiang F."/>
            <person name="Liu H."/>
            <person name="Zhao H."/>
            <person name="Xu D."/>
            <person name="Zhang Y."/>
        </authorList>
    </citation>
    <scope>NUCLEOTIDE SEQUENCE [LARGE SCALE GENOMIC DNA]</scope>
    <source>
        <strain evidence="2">cv. Niubang</strain>
    </source>
</reference>
<dbReference type="EMBL" id="CM042051">
    <property type="protein sequence ID" value="KAI3729565.1"/>
    <property type="molecule type" value="Genomic_DNA"/>
</dbReference>
<gene>
    <name evidence="1" type="ORF">L6452_18226</name>
</gene>
<dbReference type="Proteomes" id="UP001055879">
    <property type="component" value="Linkage Group LG05"/>
</dbReference>
<name>A0ACB9C5Q8_ARCLA</name>
<comment type="caution">
    <text evidence="1">The sequence shown here is derived from an EMBL/GenBank/DDBJ whole genome shotgun (WGS) entry which is preliminary data.</text>
</comment>
<sequence length="202" mass="22467">MEQAFEGRKDEIKEVEGYEAQIRPLAEDVVVETFPLRPVSSTFYNHDEKTSEKEVLDGDLELKTGNDEGFVRDEILMFDNSTEVVDTKLVEEFPLPESKPISILRTHNQETSPDENTVLDVNITGVTSPAEKDKASSIPNGIRSQNLDDNNSSSLQQLTYEETTANKNKSDIQPSGSAQNQTDNATLNRINLLQVDNSHIGA</sequence>
<evidence type="ECO:0000313" key="2">
    <source>
        <dbReference type="Proteomes" id="UP001055879"/>
    </source>
</evidence>
<reference evidence="1 2" key="2">
    <citation type="journal article" date="2022" name="Mol. Ecol. Resour.">
        <title>The genomes of chicory, endive, great burdock and yacon provide insights into Asteraceae paleo-polyploidization history and plant inulin production.</title>
        <authorList>
            <person name="Fan W."/>
            <person name="Wang S."/>
            <person name="Wang H."/>
            <person name="Wang A."/>
            <person name="Jiang F."/>
            <person name="Liu H."/>
            <person name="Zhao H."/>
            <person name="Xu D."/>
            <person name="Zhang Y."/>
        </authorList>
    </citation>
    <scope>NUCLEOTIDE SEQUENCE [LARGE SCALE GENOMIC DNA]</scope>
    <source>
        <strain evidence="2">cv. Niubang</strain>
    </source>
</reference>
<protein>
    <submittedName>
        <fullName evidence="1">Uncharacterized protein</fullName>
    </submittedName>
</protein>
<evidence type="ECO:0000313" key="1">
    <source>
        <dbReference type="EMBL" id="KAI3729565.1"/>
    </source>
</evidence>
<proteinExistence type="predicted"/>
<accession>A0ACB9C5Q8</accession>
<organism evidence="1 2">
    <name type="scientific">Arctium lappa</name>
    <name type="common">Greater burdock</name>
    <name type="synonym">Lappa major</name>
    <dbReference type="NCBI Taxonomy" id="4217"/>
    <lineage>
        <taxon>Eukaryota</taxon>
        <taxon>Viridiplantae</taxon>
        <taxon>Streptophyta</taxon>
        <taxon>Embryophyta</taxon>
        <taxon>Tracheophyta</taxon>
        <taxon>Spermatophyta</taxon>
        <taxon>Magnoliopsida</taxon>
        <taxon>eudicotyledons</taxon>
        <taxon>Gunneridae</taxon>
        <taxon>Pentapetalae</taxon>
        <taxon>asterids</taxon>
        <taxon>campanulids</taxon>
        <taxon>Asterales</taxon>
        <taxon>Asteraceae</taxon>
        <taxon>Carduoideae</taxon>
        <taxon>Cardueae</taxon>
        <taxon>Arctiinae</taxon>
        <taxon>Arctium</taxon>
    </lineage>
</organism>
<keyword evidence="2" id="KW-1185">Reference proteome</keyword>